<comment type="caution">
    <text evidence="2">The sequence shown here is derived from an EMBL/GenBank/DDBJ whole genome shotgun (WGS) entry which is preliminary data.</text>
</comment>
<feature type="signal peptide" evidence="1">
    <location>
        <begin position="1"/>
        <end position="26"/>
    </location>
</feature>
<sequence length="337" mass="37962">MNSKISRLFSTLLIFMCVSLCCEVQAADILLSESPDGQKARIALLSDCFIVDESGVRVIIDSRLGAPGQEKAASLSGFLAEVAGKFRAGERNFSSPWLILLSQEYWTSVGLPSIDHLTFKDSGECWIPAMQKFAWGSCDSVLKGINWKGLSEKSNRDLRKAFDFDAFRAYFLIESGILESPAALFDISLWNGAIAFTERLIMQKYSKHRIPSWIVRIWALCILLQTMEKGAHIDFNGISEGSLSLRRVLAQFPLKPYLLDFEVLTESDSWSELQMAGFEGKFLLEMEKAKIVSDSILEILEKLYDREEMKEIPARISTRGFLQLFKEKGLNLISGVR</sequence>
<evidence type="ECO:0000256" key="1">
    <source>
        <dbReference type="SAM" id="SignalP"/>
    </source>
</evidence>
<organism evidence="2 3">
    <name type="scientific">Candidatus Wallbacteria bacterium HGW-Wallbacteria-1</name>
    <dbReference type="NCBI Taxonomy" id="2013854"/>
    <lineage>
        <taxon>Bacteria</taxon>
        <taxon>Candidatus Walliibacteriota</taxon>
    </lineage>
</organism>
<gene>
    <name evidence="2" type="ORF">CVV64_08255</name>
</gene>
<accession>A0A2N1PRG0</accession>
<reference evidence="2 3" key="1">
    <citation type="journal article" date="2017" name="ISME J.">
        <title>Potential for microbial H2 and metal transformations associated with novel bacteria and archaea in deep terrestrial subsurface sediments.</title>
        <authorList>
            <person name="Hernsdorf A.W."/>
            <person name="Amano Y."/>
            <person name="Miyakawa K."/>
            <person name="Ise K."/>
            <person name="Suzuki Y."/>
            <person name="Anantharaman K."/>
            <person name="Probst A."/>
            <person name="Burstein D."/>
            <person name="Thomas B.C."/>
            <person name="Banfield J.F."/>
        </authorList>
    </citation>
    <scope>NUCLEOTIDE SEQUENCE [LARGE SCALE GENOMIC DNA]</scope>
    <source>
        <strain evidence="2">HGW-Wallbacteria-1</strain>
    </source>
</reference>
<dbReference type="AlphaFoldDB" id="A0A2N1PRG0"/>
<keyword evidence="1" id="KW-0732">Signal</keyword>
<feature type="chain" id="PRO_5014845622" evidence="1">
    <location>
        <begin position="27"/>
        <end position="337"/>
    </location>
</feature>
<evidence type="ECO:0000313" key="3">
    <source>
        <dbReference type="Proteomes" id="UP000233256"/>
    </source>
</evidence>
<evidence type="ECO:0000313" key="2">
    <source>
        <dbReference type="EMBL" id="PKK90862.1"/>
    </source>
</evidence>
<name>A0A2N1PRG0_9BACT</name>
<dbReference type="EMBL" id="PGXC01000004">
    <property type="protein sequence ID" value="PKK90862.1"/>
    <property type="molecule type" value="Genomic_DNA"/>
</dbReference>
<proteinExistence type="predicted"/>
<dbReference type="Proteomes" id="UP000233256">
    <property type="component" value="Unassembled WGS sequence"/>
</dbReference>
<protein>
    <submittedName>
        <fullName evidence="2">Uncharacterized protein</fullName>
    </submittedName>
</protein>